<dbReference type="PANTHER" id="PTHR30385:SF7">
    <property type="entry name" value="RNA POLYMERASE SIGMA FACTOR FLIA"/>
    <property type="match status" value="1"/>
</dbReference>
<evidence type="ECO:0000256" key="2">
    <source>
        <dbReference type="ARBA" id="ARBA00023082"/>
    </source>
</evidence>
<evidence type="ECO:0000313" key="7">
    <source>
        <dbReference type="EMBL" id="MDT9594134.1"/>
    </source>
</evidence>
<dbReference type="InterPro" id="IPR000943">
    <property type="entry name" value="RNA_pol_sigma70"/>
</dbReference>
<keyword evidence="8" id="KW-1185">Reference proteome</keyword>
<keyword evidence="2" id="KW-0731">Sigma factor</keyword>
<dbReference type="Gene3D" id="1.10.1740.10">
    <property type="match status" value="1"/>
</dbReference>
<protein>
    <submittedName>
        <fullName evidence="7">FliA/WhiG family RNA polymerase sigma factor</fullName>
    </submittedName>
</protein>
<gene>
    <name evidence="7" type="ORF">RDV89_13710</name>
</gene>
<name>A0ABU3PY96_9ACTN</name>
<dbReference type="EMBL" id="JAVYII010000005">
    <property type="protein sequence ID" value="MDT9594134.1"/>
    <property type="molecule type" value="Genomic_DNA"/>
</dbReference>
<evidence type="ECO:0000259" key="5">
    <source>
        <dbReference type="Pfam" id="PF04542"/>
    </source>
</evidence>
<evidence type="ECO:0000256" key="3">
    <source>
        <dbReference type="ARBA" id="ARBA00023125"/>
    </source>
</evidence>
<organism evidence="7 8">
    <name type="scientific">Nocardioides imazamoxiresistens</name>
    <dbReference type="NCBI Taxonomy" id="3231893"/>
    <lineage>
        <taxon>Bacteria</taxon>
        <taxon>Bacillati</taxon>
        <taxon>Actinomycetota</taxon>
        <taxon>Actinomycetes</taxon>
        <taxon>Propionibacteriales</taxon>
        <taxon>Nocardioidaceae</taxon>
        <taxon>Nocardioides</taxon>
    </lineage>
</organism>
<dbReference type="InterPro" id="IPR012845">
    <property type="entry name" value="RNA_pol_sigma_FliA_WhiG"/>
</dbReference>
<evidence type="ECO:0000259" key="6">
    <source>
        <dbReference type="Pfam" id="PF04545"/>
    </source>
</evidence>
<accession>A0ABU3PY96</accession>
<comment type="caution">
    <text evidence="7">The sequence shown here is derived from an EMBL/GenBank/DDBJ whole genome shotgun (WGS) entry which is preliminary data.</text>
</comment>
<dbReference type="PANTHER" id="PTHR30385">
    <property type="entry name" value="SIGMA FACTOR F FLAGELLAR"/>
    <property type="match status" value="1"/>
</dbReference>
<evidence type="ECO:0000256" key="4">
    <source>
        <dbReference type="ARBA" id="ARBA00023163"/>
    </source>
</evidence>
<dbReference type="Pfam" id="PF04542">
    <property type="entry name" value="Sigma70_r2"/>
    <property type="match status" value="1"/>
</dbReference>
<dbReference type="InterPro" id="IPR013325">
    <property type="entry name" value="RNA_pol_sigma_r2"/>
</dbReference>
<dbReference type="Gene3D" id="1.20.140.160">
    <property type="match status" value="1"/>
</dbReference>
<evidence type="ECO:0000256" key="1">
    <source>
        <dbReference type="ARBA" id="ARBA00023015"/>
    </source>
</evidence>
<sequence length="297" mass="32473">MSTSAPTGLDELVTSHVALVGHIVRETMMRVPAHVSRDDLTSAGLTALVQAAQAFEEDRGVPFTRYAARRIRGAILDELRSVDWASRSVRRRARDVEETRARLAATLGRAPRTEEVASAVGLSVTEVEANDDDIARAQVLSLQGVAGVGLEETLVSHSPTPEASFEHQERLQYLVAAVAELPERQRVVVEGYFFAERPMAEIAAELGVTESRISQIRAEAMVLLREALNHALEPDLVRPAARPGGCAARRREQYVSAVMARKDADTGRRREGRVVALPSVVPHPARELRQDRSVVAV</sequence>
<dbReference type="InterPro" id="IPR007627">
    <property type="entry name" value="RNA_pol_sigma70_r2"/>
</dbReference>
<feature type="domain" description="RNA polymerase sigma-70 region 4" evidence="6">
    <location>
        <begin position="177"/>
        <end position="226"/>
    </location>
</feature>
<dbReference type="CDD" id="cd06171">
    <property type="entry name" value="Sigma70_r4"/>
    <property type="match status" value="1"/>
</dbReference>
<dbReference type="InterPro" id="IPR014284">
    <property type="entry name" value="RNA_pol_sigma-70_dom"/>
</dbReference>
<dbReference type="NCBIfam" id="TIGR02937">
    <property type="entry name" value="sigma70-ECF"/>
    <property type="match status" value="1"/>
</dbReference>
<dbReference type="Proteomes" id="UP001268542">
    <property type="component" value="Unassembled WGS sequence"/>
</dbReference>
<dbReference type="SUPFAM" id="SSF88946">
    <property type="entry name" value="Sigma2 domain of RNA polymerase sigma factors"/>
    <property type="match status" value="1"/>
</dbReference>
<dbReference type="NCBIfam" id="TIGR02479">
    <property type="entry name" value="FliA_WhiG"/>
    <property type="match status" value="1"/>
</dbReference>
<dbReference type="InterPro" id="IPR007630">
    <property type="entry name" value="RNA_pol_sigma70_r4"/>
</dbReference>
<dbReference type="Pfam" id="PF04545">
    <property type="entry name" value="Sigma70_r4"/>
    <property type="match status" value="1"/>
</dbReference>
<keyword evidence="1" id="KW-0805">Transcription regulation</keyword>
<reference evidence="7 8" key="1">
    <citation type="submission" date="2023-08" db="EMBL/GenBank/DDBJ databases">
        <title>Nocardioides seae sp. nov., a bacterium isolated from a soil.</title>
        <authorList>
            <person name="Wang X."/>
        </authorList>
    </citation>
    <scope>NUCLEOTIDE SEQUENCE [LARGE SCALE GENOMIC DNA]</scope>
    <source>
        <strain evidence="7 8">YZH12</strain>
    </source>
</reference>
<dbReference type="SUPFAM" id="SSF88659">
    <property type="entry name" value="Sigma3 and sigma4 domains of RNA polymerase sigma factors"/>
    <property type="match status" value="2"/>
</dbReference>
<keyword evidence="4" id="KW-0804">Transcription</keyword>
<evidence type="ECO:0000313" key="8">
    <source>
        <dbReference type="Proteomes" id="UP001268542"/>
    </source>
</evidence>
<keyword evidence="3" id="KW-0238">DNA-binding</keyword>
<proteinExistence type="predicted"/>
<dbReference type="InterPro" id="IPR013324">
    <property type="entry name" value="RNA_pol_sigma_r3/r4-like"/>
</dbReference>
<dbReference type="PRINTS" id="PR00046">
    <property type="entry name" value="SIGMA70FCT"/>
</dbReference>
<dbReference type="RefSeq" id="WP_315733615.1">
    <property type="nucleotide sequence ID" value="NZ_JAVYII010000005.1"/>
</dbReference>
<feature type="domain" description="RNA polymerase sigma-70 region 2" evidence="5">
    <location>
        <begin position="12"/>
        <end position="84"/>
    </location>
</feature>